<dbReference type="AlphaFoldDB" id="T0YXY0"/>
<reference evidence="2" key="2">
    <citation type="journal article" date="2014" name="ISME J.">
        <title>Microbial stratification in low pH oxic and suboxic macroscopic growths along an acid mine drainage.</title>
        <authorList>
            <person name="Mendez-Garcia C."/>
            <person name="Mesa V."/>
            <person name="Sprenger R.R."/>
            <person name="Richter M."/>
            <person name="Diez M.S."/>
            <person name="Solano J."/>
            <person name="Bargiela R."/>
            <person name="Golyshina O.V."/>
            <person name="Manteca A."/>
            <person name="Ramos J.L."/>
            <person name="Gallego J.R."/>
            <person name="Llorente I."/>
            <person name="Martins Dos Santos V.A."/>
            <person name="Jensen O.N."/>
            <person name="Pelaez A.I."/>
            <person name="Sanchez J."/>
            <person name="Ferrer M."/>
        </authorList>
    </citation>
    <scope>NUCLEOTIDE SEQUENCE</scope>
</reference>
<reference evidence="2" key="1">
    <citation type="submission" date="2013-08" db="EMBL/GenBank/DDBJ databases">
        <authorList>
            <person name="Mendez C."/>
            <person name="Richter M."/>
            <person name="Ferrer M."/>
            <person name="Sanchez J."/>
        </authorList>
    </citation>
    <scope>NUCLEOTIDE SEQUENCE</scope>
</reference>
<feature type="non-terminal residue" evidence="2">
    <location>
        <position position="81"/>
    </location>
</feature>
<dbReference type="EMBL" id="AUZY01010897">
    <property type="protein sequence ID" value="EQD36812.1"/>
    <property type="molecule type" value="Genomic_DNA"/>
</dbReference>
<protein>
    <submittedName>
        <fullName evidence="2">ISSod11, transposase</fullName>
    </submittedName>
</protein>
<evidence type="ECO:0000313" key="2">
    <source>
        <dbReference type="EMBL" id="EQD36812.1"/>
    </source>
</evidence>
<sequence length="81" mass="8712">MTAGTIFDRTRTPLTVWFTICWLFATAKDGVSALSLQRTLEIGSYQTTVGDSSPPALSTRDGPGRDRLSGVVEVDETYIGG</sequence>
<comment type="caution">
    <text evidence="2">The sequence shown here is derived from an EMBL/GenBank/DDBJ whole genome shotgun (WGS) entry which is preliminary data.</text>
</comment>
<feature type="region of interest" description="Disordered" evidence="1">
    <location>
        <begin position="47"/>
        <end position="66"/>
    </location>
</feature>
<evidence type="ECO:0000256" key="1">
    <source>
        <dbReference type="SAM" id="MobiDB-lite"/>
    </source>
</evidence>
<name>T0YXY0_9ZZZZ</name>
<proteinExistence type="predicted"/>
<accession>T0YXY0</accession>
<gene>
    <name evidence="2" type="ORF">B1B_16385</name>
</gene>
<organism evidence="2">
    <name type="scientific">mine drainage metagenome</name>
    <dbReference type="NCBI Taxonomy" id="410659"/>
    <lineage>
        <taxon>unclassified sequences</taxon>
        <taxon>metagenomes</taxon>
        <taxon>ecological metagenomes</taxon>
    </lineage>
</organism>